<dbReference type="AlphaFoldDB" id="A0A7R7XRL0"/>
<dbReference type="EMBL" id="AP024447">
    <property type="protein sequence ID" value="BCS26405.1"/>
    <property type="molecule type" value="Genomic_DNA"/>
</dbReference>
<evidence type="ECO:0000256" key="1">
    <source>
        <dbReference type="ARBA" id="ARBA00022676"/>
    </source>
</evidence>
<accession>A0A7R7XRL0</accession>
<dbReference type="KEGG" id="apuu:APUU_51116S"/>
<dbReference type="SUPFAM" id="SSF53756">
    <property type="entry name" value="UDP-Glycosyltransferase/glycogen phosphorylase"/>
    <property type="match status" value="1"/>
</dbReference>
<dbReference type="CDD" id="cd03784">
    <property type="entry name" value="GT1_Gtf-like"/>
    <property type="match status" value="1"/>
</dbReference>
<keyword evidence="5" id="KW-1185">Reference proteome</keyword>
<keyword evidence="1" id="KW-0328">Glycosyltransferase</keyword>
<dbReference type="PANTHER" id="PTHR48043">
    <property type="entry name" value="EG:EG0003.4 PROTEIN-RELATED"/>
    <property type="match status" value="1"/>
</dbReference>
<dbReference type="InterPro" id="IPR002213">
    <property type="entry name" value="UDP_glucos_trans"/>
</dbReference>
<proteinExistence type="predicted"/>
<protein>
    <recommendedName>
        <fullName evidence="3">Erythromycin biosynthesis protein CIII-like C-terminal domain-containing protein</fullName>
    </recommendedName>
</protein>
<reference evidence="4" key="2">
    <citation type="submission" date="2021-02" db="EMBL/GenBank/DDBJ databases">
        <title>Aspergillus puulaauensis MK2 genome sequence.</title>
        <authorList>
            <person name="Futagami T."/>
            <person name="Mori K."/>
            <person name="Kadooka C."/>
            <person name="Tanaka T."/>
        </authorList>
    </citation>
    <scope>NUCLEOTIDE SEQUENCE</scope>
    <source>
        <strain evidence="4">MK2</strain>
    </source>
</reference>
<evidence type="ECO:0000313" key="4">
    <source>
        <dbReference type="EMBL" id="BCS26405.1"/>
    </source>
</evidence>
<evidence type="ECO:0000313" key="5">
    <source>
        <dbReference type="Proteomes" id="UP000654913"/>
    </source>
</evidence>
<name>A0A7R7XRL0_9EURO</name>
<dbReference type="Proteomes" id="UP000654913">
    <property type="component" value="Chromosome 5"/>
</dbReference>
<dbReference type="Gene3D" id="3.40.50.2000">
    <property type="entry name" value="Glycogen Phosphorylase B"/>
    <property type="match status" value="2"/>
</dbReference>
<dbReference type="InterPro" id="IPR050271">
    <property type="entry name" value="UDP-glycosyltransferase"/>
</dbReference>
<dbReference type="PANTHER" id="PTHR48043:SF145">
    <property type="entry name" value="FI06409P-RELATED"/>
    <property type="match status" value="1"/>
</dbReference>
<dbReference type="GO" id="GO:0008194">
    <property type="term" value="F:UDP-glycosyltransferase activity"/>
    <property type="evidence" value="ECO:0007669"/>
    <property type="project" value="InterPro"/>
</dbReference>
<gene>
    <name evidence="4" type="ORF">APUU_51116S</name>
</gene>
<evidence type="ECO:0000256" key="2">
    <source>
        <dbReference type="ARBA" id="ARBA00022679"/>
    </source>
</evidence>
<organism evidence="4 5">
    <name type="scientific">Aspergillus puulaauensis</name>
    <dbReference type="NCBI Taxonomy" id="1220207"/>
    <lineage>
        <taxon>Eukaryota</taxon>
        <taxon>Fungi</taxon>
        <taxon>Dikarya</taxon>
        <taxon>Ascomycota</taxon>
        <taxon>Pezizomycotina</taxon>
        <taxon>Eurotiomycetes</taxon>
        <taxon>Eurotiomycetidae</taxon>
        <taxon>Eurotiales</taxon>
        <taxon>Aspergillaceae</taxon>
        <taxon>Aspergillus</taxon>
    </lineage>
</organism>
<dbReference type="Pfam" id="PF06722">
    <property type="entry name" value="EryCIII-like_C"/>
    <property type="match status" value="1"/>
</dbReference>
<dbReference type="InterPro" id="IPR010610">
    <property type="entry name" value="EryCIII-like_C"/>
</dbReference>
<evidence type="ECO:0000259" key="3">
    <source>
        <dbReference type="Pfam" id="PF06722"/>
    </source>
</evidence>
<dbReference type="GeneID" id="64976410"/>
<keyword evidence="2" id="KW-0808">Transferase</keyword>
<dbReference type="OrthoDB" id="5835829at2759"/>
<sequence>MATQTVLFLTNKELGQATAVLTVAHEFLIRQSYTVHIASFPQLENAVSQLNSQAAALTQSASTTAAIFHSLPGRCMVDAATSSMPLSDSFAAHQIGFFGALDSYSKLFEFMAPWTGDEYIAVYQRCVEIITQVQPSIVVVEPLLAQAIDACRQLGCKYAVLSPNTAKDHVLQPMLGNLWKYPILSSGYPFPVPWKYILPNALLALNAAIKMVRSPAIKTINDRRHAEGIEGPYPVMAASEGNPIPLLLASHAEIDFPCFVPSYITRCGPILRPYRPISEESPEIAKWLSQRPTILVNFGSNVCFNSEQARNFAHGVRRLLDARPDVQVLWKLKVDRDNGDADWVPMALKSIFTEVTAGRVRVEEWLPVEPICILQSGHICCMVHHGGANSYNEAIRAGVPQIVIPVWYDTYEYAARVEYLGVGIWGSKKTAPAINGPELGDAFLRVLDSEESSTMQEKAKAIASKLGPVEGRVVACEKLIELMQG</sequence>
<dbReference type="RefSeq" id="XP_041558599.1">
    <property type="nucleotide sequence ID" value="XM_041706189.1"/>
</dbReference>
<dbReference type="GO" id="GO:0016758">
    <property type="term" value="F:hexosyltransferase activity"/>
    <property type="evidence" value="ECO:0007669"/>
    <property type="project" value="UniProtKB-ARBA"/>
</dbReference>
<reference evidence="4" key="1">
    <citation type="submission" date="2021-01" db="EMBL/GenBank/DDBJ databases">
        <authorList>
            <consortium name="Aspergillus puulaauensis MK2 genome sequencing consortium"/>
            <person name="Kazuki M."/>
            <person name="Futagami T."/>
        </authorList>
    </citation>
    <scope>NUCLEOTIDE SEQUENCE</scope>
    <source>
        <strain evidence="4">MK2</strain>
    </source>
</reference>
<feature type="domain" description="Erythromycin biosynthesis protein CIII-like C-terminal" evidence="3">
    <location>
        <begin position="358"/>
        <end position="450"/>
    </location>
</feature>